<dbReference type="OrthoDB" id="4157208at2759"/>
<proteinExistence type="predicted"/>
<evidence type="ECO:0000256" key="1">
    <source>
        <dbReference type="SAM" id="MobiDB-lite"/>
    </source>
</evidence>
<reference evidence="2" key="1">
    <citation type="submission" date="2021-03" db="EMBL/GenBank/DDBJ databases">
        <authorList>
            <person name="Tagirdzhanova G."/>
        </authorList>
    </citation>
    <scope>NUCLEOTIDE SEQUENCE</scope>
</reference>
<sequence length="122" mass="13144">MPPSSNHPYPFSAPLPSPTSTAPQHFHFPPSSSQHPFQTAAAAVQQHLGAQQHSNQYSHNQTHQQQSQQSQQSDLSSQTAQASITPSNDPSSPLRRDFGLLAEAAKRAQIAVITRDLGDVGL</sequence>
<comment type="caution">
    <text evidence="2">The sequence shown here is derived from an EMBL/GenBank/DDBJ whole genome shotgun (WGS) entry which is preliminary data.</text>
</comment>
<dbReference type="Proteomes" id="UP000664169">
    <property type="component" value="Unassembled WGS sequence"/>
</dbReference>
<evidence type="ECO:0000313" key="3">
    <source>
        <dbReference type="Proteomes" id="UP000664169"/>
    </source>
</evidence>
<dbReference type="EMBL" id="CAJPDQ010000003">
    <property type="protein sequence ID" value="CAF9907459.1"/>
    <property type="molecule type" value="Genomic_DNA"/>
</dbReference>
<accession>A0A8H3EJ19</accession>
<feature type="compositionally biased region" description="Low complexity" evidence="1">
    <location>
        <begin position="50"/>
        <end position="83"/>
    </location>
</feature>
<evidence type="ECO:0000313" key="2">
    <source>
        <dbReference type="EMBL" id="CAF9907459.1"/>
    </source>
</evidence>
<name>A0A8H3EJ19_9LECA</name>
<protein>
    <submittedName>
        <fullName evidence="2">Uncharacterized protein</fullName>
    </submittedName>
</protein>
<organism evidence="2 3">
    <name type="scientific">Gomphillus americanus</name>
    <dbReference type="NCBI Taxonomy" id="1940652"/>
    <lineage>
        <taxon>Eukaryota</taxon>
        <taxon>Fungi</taxon>
        <taxon>Dikarya</taxon>
        <taxon>Ascomycota</taxon>
        <taxon>Pezizomycotina</taxon>
        <taxon>Lecanoromycetes</taxon>
        <taxon>OSLEUM clade</taxon>
        <taxon>Ostropomycetidae</taxon>
        <taxon>Ostropales</taxon>
        <taxon>Graphidaceae</taxon>
        <taxon>Gomphilloideae</taxon>
        <taxon>Gomphillus</taxon>
    </lineage>
</organism>
<feature type="compositionally biased region" description="Pro residues" evidence="1">
    <location>
        <begin position="1"/>
        <end position="17"/>
    </location>
</feature>
<dbReference type="AlphaFoldDB" id="A0A8H3EJ19"/>
<feature type="region of interest" description="Disordered" evidence="1">
    <location>
        <begin position="1"/>
        <end position="97"/>
    </location>
</feature>
<keyword evidence="3" id="KW-1185">Reference proteome</keyword>
<gene>
    <name evidence="2" type="ORF">GOMPHAMPRED_005112</name>
</gene>